<dbReference type="EMBL" id="JASPKY010000551">
    <property type="protein sequence ID" value="KAK9693167.1"/>
    <property type="molecule type" value="Genomic_DNA"/>
</dbReference>
<dbReference type="AlphaFoldDB" id="A0AAW1ITL1"/>
<feature type="transmembrane region" description="Helical" evidence="6">
    <location>
        <begin position="417"/>
        <end position="442"/>
    </location>
</feature>
<dbReference type="Pfam" id="PF07690">
    <property type="entry name" value="MFS_1"/>
    <property type="match status" value="1"/>
</dbReference>
<feature type="transmembrane region" description="Helical" evidence="6">
    <location>
        <begin position="14"/>
        <end position="33"/>
    </location>
</feature>
<feature type="transmembrane region" description="Helical" evidence="6">
    <location>
        <begin position="454"/>
        <end position="472"/>
    </location>
</feature>
<dbReference type="Proteomes" id="UP001458880">
    <property type="component" value="Unassembled WGS sequence"/>
</dbReference>
<dbReference type="SUPFAM" id="SSF103473">
    <property type="entry name" value="MFS general substrate transporter"/>
    <property type="match status" value="2"/>
</dbReference>
<evidence type="ECO:0000256" key="5">
    <source>
        <dbReference type="SAM" id="MobiDB-lite"/>
    </source>
</evidence>
<protein>
    <submittedName>
        <fullName evidence="8">Major Facilitator Superfamily</fullName>
    </submittedName>
</protein>
<evidence type="ECO:0000256" key="2">
    <source>
        <dbReference type="ARBA" id="ARBA00022692"/>
    </source>
</evidence>
<dbReference type="GO" id="GO:0016020">
    <property type="term" value="C:membrane"/>
    <property type="evidence" value="ECO:0007669"/>
    <property type="project" value="UniProtKB-SubCell"/>
</dbReference>
<dbReference type="PANTHER" id="PTHR11662">
    <property type="entry name" value="SOLUTE CARRIER FAMILY 17"/>
    <property type="match status" value="1"/>
</dbReference>
<evidence type="ECO:0000313" key="9">
    <source>
        <dbReference type="Proteomes" id="UP001458880"/>
    </source>
</evidence>
<feature type="transmembrane region" description="Helical" evidence="6">
    <location>
        <begin position="248"/>
        <end position="267"/>
    </location>
</feature>
<dbReference type="PROSITE" id="PS50850">
    <property type="entry name" value="MFS"/>
    <property type="match status" value="1"/>
</dbReference>
<comment type="subcellular location">
    <subcellularLocation>
        <location evidence="1">Membrane</location>
        <topology evidence="1">Multi-pass membrane protein</topology>
    </subcellularLocation>
</comment>
<comment type="caution">
    <text evidence="8">The sequence shown here is derived from an EMBL/GenBank/DDBJ whole genome shotgun (WGS) entry which is preliminary data.</text>
</comment>
<dbReference type="GO" id="GO:0022857">
    <property type="term" value="F:transmembrane transporter activity"/>
    <property type="evidence" value="ECO:0007669"/>
    <property type="project" value="InterPro"/>
</dbReference>
<keyword evidence="2 6" id="KW-0812">Transmembrane</keyword>
<dbReference type="PANTHER" id="PTHR11662:SF415">
    <property type="entry name" value="AT30085P-RELATED"/>
    <property type="match status" value="1"/>
</dbReference>
<dbReference type="GO" id="GO:0006820">
    <property type="term" value="P:monoatomic anion transport"/>
    <property type="evidence" value="ECO:0007669"/>
    <property type="project" value="TreeGrafter"/>
</dbReference>
<feature type="compositionally biased region" description="Basic and acidic residues" evidence="5">
    <location>
        <begin position="494"/>
        <end position="516"/>
    </location>
</feature>
<dbReference type="InterPro" id="IPR011701">
    <property type="entry name" value="MFS"/>
</dbReference>
<feature type="transmembrane region" description="Helical" evidence="6">
    <location>
        <begin position="84"/>
        <end position="103"/>
    </location>
</feature>
<evidence type="ECO:0000256" key="6">
    <source>
        <dbReference type="SAM" id="Phobius"/>
    </source>
</evidence>
<evidence type="ECO:0000256" key="3">
    <source>
        <dbReference type="ARBA" id="ARBA00022989"/>
    </source>
</evidence>
<evidence type="ECO:0000256" key="4">
    <source>
        <dbReference type="ARBA" id="ARBA00023136"/>
    </source>
</evidence>
<organism evidence="8 9">
    <name type="scientific">Popillia japonica</name>
    <name type="common">Japanese beetle</name>
    <dbReference type="NCBI Taxonomy" id="7064"/>
    <lineage>
        <taxon>Eukaryota</taxon>
        <taxon>Metazoa</taxon>
        <taxon>Ecdysozoa</taxon>
        <taxon>Arthropoda</taxon>
        <taxon>Hexapoda</taxon>
        <taxon>Insecta</taxon>
        <taxon>Pterygota</taxon>
        <taxon>Neoptera</taxon>
        <taxon>Endopterygota</taxon>
        <taxon>Coleoptera</taxon>
        <taxon>Polyphaga</taxon>
        <taxon>Scarabaeiformia</taxon>
        <taxon>Scarabaeidae</taxon>
        <taxon>Rutelinae</taxon>
        <taxon>Popillia</taxon>
    </lineage>
</organism>
<feature type="transmembrane region" description="Helical" evidence="6">
    <location>
        <begin position="319"/>
        <end position="341"/>
    </location>
</feature>
<reference evidence="8 9" key="1">
    <citation type="journal article" date="2024" name="BMC Genomics">
        <title>De novo assembly and annotation of Popillia japonica's genome with initial clues to its potential as an invasive pest.</title>
        <authorList>
            <person name="Cucini C."/>
            <person name="Boschi S."/>
            <person name="Funari R."/>
            <person name="Cardaioli E."/>
            <person name="Iannotti N."/>
            <person name="Marturano G."/>
            <person name="Paoli F."/>
            <person name="Bruttini M."/>
            <person name="Carapelli A."/>
            <person name="Frati F."/>
            <person name="Nardi F."/>
        </authorList>
    </citation>
    <scope>NUCLEOTIDE SEQUENCE [LARGE SCALE GENOMIC DNA]</scope>
    <source>
        <strain evidence="8">DMR45628</strain>
    </source>
</reference>
<feature type="region of interest" description="Disordered" evidence="5">
    <location>
        <begin position="494"/>
        <end position="523"/>
    </location>
</feature>
<keyword evidence="9" id="KW-1185">Reference proteome</keyword>
<feature type="transmembrane region" description="Helical" evidence="6">
    <location>
        <begin position="186"/>
        <end position="207"/>
    </location>
</feature>
<evidence type="ECO:0000256" key="1">
    <source>
        <dbReference type="ARBA" id="ARBA00004141"/>
    </source>
</evidence>
<dbReference type="InterPro" id="IPR036259">
    <property type="entry name" value="MFS_trans_sf"/>
</dbReference>
<dbReference type="InterPro" id="IPR020846">
    <property type="entry name" value="MFS_dom"/>
</dbReference>
<dbReference type="InterPro" id="IPR050382">
    <property type="entry name" value="MFS_Na/Anion_cotransporter"/>
</dbReference>
<keyword evidence="3 6" id="KW-1133">Transmembrane helix</keyword>
<gene>
    <name evidence="8" type="ORF">QE152_g34391</name>
</gene>
<dbReference type="Gene3D" id="1.20.1250.20">
    <property type="entry name" value="MFS general substrate transporter like domains"/>
    <property type="match status" value="3"/>
</dbReference>
<keyword evidence="4 6" id="KW-0472">Membrane</keyword>
<feature type="transmembrane region" description="Helical" evidence="6">
    <location>
        <begin position="153"/>
        <end position="174"/>
    </location>
</feature>
<evidence type="ECO:0000313" key="8">
    <source>
        <dbReference type="EMBL" id="KAK9693167.1"/>
    </source>
</evidence>
<sequence length="523" mass="59106">MLCRPLSCICGCRIPLRIIVAVCGVLGVIVGYGQRQNFNVAITRIVDRQIRVGNVTDCPAVNETEYGENIKGGSLNWTENMQGYMLGSFYVGYSIGQIPAGWLTKLDGKHARLHVRFFLRWLFYWTNSSWNFSRPNWWQKDVYNGSDQIGGRKTYTMGVGISSTFTLVFPFIIMETPWYCVCVGRIFMGIAQGVTYPSLSVLIAHWVPPSERATLGALAFSANSLGAVIGNILTGILMRYTQHWHSVFYFWGAMGIIWCICYLIWVYDTPALHPNITEREKMFLEREVDHYVKLKIPYKRILTDKGIVSLIIGQIGNDLTVYISLITSIPFICVWLVGILSGRLFDWGIKKKGWSVKWSRRVGCWVAFLLPNSLLVLMVYAECNVILVTLCFVFACATKGPHYASFKVNHMDITVNFNGFVMSIVNTAGTLGGFLSPVMISAMAPGNRLYEWKLVMWVIFGIAAFFTTYYLFLAQATRAEWDVPEDEMEAYKAERNRSAMSKEERKAQKKALKESKAAAPSTA</sequence>
<feature type="domain" description="Major facilitator superfamily (MFS) profile" evidence="7">
    <location>
        <begin position="19"/>
        <end position="478"/>
    </location>
</feature>
<name>A0AAW1ITL1_POPJA</name>
<feature type="transmembrane region" description="Helical" evidence="6">
    <location>
        <begin position="213"/>
        <end position="236"/>
    </location>
</feature>
<accession>A0AAW1ITL1</accession>
<proteinExistence type="predicted"/>
<evidence type="ECO:0000259" key="7">
    <source>
        <dbReference type="PROSITE" id="PS50850"/>
    </source>
</evidence>